<dbReference type="Proteomes" id="UP000324996">
    <property type="component" value="Unassembled WGS sequence"/>
</dbReference>
<evidence type="ECO:0000313" key="16">
    <source>
        <dbReference type="EMBL" id="GER03714.1"/>
    </source>
</evidence>
<dbReference type="GO" id="GO:0046933">
    <property type="term" value="F:proton-transporting ATP synthase activity, rotational mechanism"/>
    <property type="evidence" value="ECO:0007669"/>
    <property type="project" value="UniProtKB-UniRule"/>
</dbReference>
<organism evidence="16 17">
    <name type="scientific">Iodidimonas nitroreducens</name>
    <dbReference type="NCBI Taxonomy" id="1236968"/>
    <lineage>
        <taxon>Bacteria</taxon>
        <taxon>Pseudomonadati</taxon>
        <taxon>Pseudomonadota</taxon>
        <taxon>Alphaproteobacteria</taxon>
        <taxon>Iodidimonadales</taxon>
        <taxon>Iodidimonadaceae</taxon>
        <taxon>Iodidimonas</taxon>
    </lineage>
</organism>
<evidence type="ECO:0000256" key="7">
    <source>
        <dbReference type="ARBA" id="ARBA00023065"/>
    </source>
</evidence>
<evidence type="ECO:0000256" key="11">
    <source>
        <dbReference type="ARBA" id="ARBA00025614"/>
    </source>
</evidence>
<dbReference type="GO" id="GO:0046961">
    <property type="term" value="F:proton-transporting ATPase activity, rotational mechanism"/>
    <property type="evidence" value="ECO:0007669"/>
    <property type="project" value="TreeGrafter"/>
</dbReference>
<evidence type="ECO:0000313" key="17">
    <source>
        <dbReference type="Proteomes" id="UP000324996"/>
    </source>
</evidence>
<keyword evidence="5 13" id="KW-0375">Hydrogen ion transport</keyword>
<dbReference type="InterPro" id="IPR002146">
    <property type="entry name" value="ATP_synth_b/b'su_bac/chlpt"/>
</dbReference>
<proteinExistence type="inferred from homology"/>
<evidence type="ECO:0000256" key="10">
    <source>
        <dbReference type="ARBA" id="ARBA00025198"/>
    </source>
</evidence>
<dbReference type="GO" id="GO:0012505">
    <property type="term" value="C:endomembrane system"/>
    <property type="evidence" value="ECO:0007669"/>
    <property type="project" value="UniProtKB-SubCell"/>
</dbReference>
<accession>A0A5A7N7H9</accession>
<gene>
    <name evidence="13" type="primary">atpF</name>
    <name evidence="16" type="ORF">JCM17846_13960</name>
</gene>
<evidence type="ECO:0000256" key="14">
    <source>
        <dbReference type="RuleBase" id="RU003848"/>
    </source>
</evidence>
<evidence type="ECO:0000256" key="12">
    <source>
        <dbReference type="ARBA" id="ARBA00037847"/>
    </source>
</evidence>
<keyword evidence="6 13" id="KW-1133">Transmembrane helix</keyword>
<name>A0A5A7N7H9_9PROT</name>
<evidence type="ECO:0000256" key="6">
    <source>
        <dbReference type="ARBA" id="ARBA00022989"/>
    </source>
</evidence>
<dbReference type="RefSeq" id="WP_081837162.1">
    <property type="nucleotide sequence ID" value="NZ_BKCN01000005.1"/>
</dbReference>
<evidence type="ECO:0000256" key="5">
    <source>
        <dbReference type="ARBA" id="ARBA00022781"/>
    </source>
</evidence>
<keyword evidence="4 13" id="KW-0812">Transmembrane</keyword>
<dbReference type="InterPro" id="IPR050059">
    <property type="entry name" value="ATP_synthase_B_chain"/>
</dbReference>
<evidence type="ECO:0000256" key="9">
    <source>
        <dbReference type="ARBA" id="ARBA00023310"/>
    </source>
</evidence>
<dbReference type="GO" id="GO:0045259">
    <property type="term" value="C:proton-transporting ATP synthase complex"/>
    <property type="evidence" value="ECO:0007669"/>
    <property type="project" value="UniProtKB-KW"/>
</dbReference>
<comment type="similarity">
    <text evidence="1 13 14">Belongs to the ATPase B chain family.</text>
</comment>
<dbReference type="CDD" id="cd06503">
    <property type="entry name" value="ATP-synt_Fo_b"/>
    <property type="match status" value="1"/>
</dbReference>
<feature type="transmembrane region" description="Helical" evidence="13">
    <location>
        <begin position="56"/>
        <end position="74"/>
    </location>
</feature>
<evidence type="ECO:0000256" key="15">
    <source>
        <dbReference type="SAM" id="Coils"/>
    </source>
</evidence>
<dbReference type="HAMAP" id="MF_01398">
    <property type="entry name" value="ATP_synth_b_bprime"/>
    <property type="match status" value="1"/>
</dbReference>
<dbReference type="PANTHER" id="PTHR33445">
    <property type="entry name" value="ATP SYNTHASE SUBUNIT B', CHLOROPLASTIC"/>
    <property type="match status" value="1"/>
</dbReference>
<evidence type="ECO:0000256" key="3">
    <source>
        <dbReference type="ARBA" id="ARBA00022547"/>
    </source>
</evidence>
<evidence type="ECO:0000256" key="2">
    <source>
        <dbReference type="ARBA" id="ARBA00022448"/>
    </source>
</evidence>
<dbReference type="Pfam" id="PF00430">
    <property type="entry name" value="ATP-synt_B"/>
    <property type="match status" value="1"/>
</dbReference>
<keyword evidence="9 13" id="KW-0066">ATP synthesis</keyword>
<protein>
    <recommendedName>
        <fullName evidence="13">ATP synthase subunit b</fullName>
    </recommendedName>
    <alternativeName>
        <fullName evidence="13">ATP synthase F(0) sector subunit b</fullName>
    </alternativeName>
    <alternativeName>
        <fullName evidence="13">ATPase subunit I</fullName>
    </alternativeName>
    <alternativeName>
        <fullName evidence="13">F-type ATPase subunit b</fullName>
        <shortName evidence="13">F-ATPase subunit b</shortName>
    </alternativeName>
</protein>
<evidence type="ECO:0000256" key="13">
    <source>
        <dbReference type="HAMAP-Rule" id="MF_01398"/>
    </source>
</evidence>
<keyword evidence="2 13" id="KW-0813">Transport</keyword>
<comment type="function">
    <text evidence="11">Component of the F(0) channel, it forms part of the peripheral stalk, linking F(1) to F(0). The b'-subunit is a diverged and duplicated form of b found in plants and photosynthetic bacteria.</text>
</comment>
<comment type="function">
    <text evidence="10 13">F(1)F(0) ATP synthase produces ATP from ADP in the presence of a proton or sodium gradient. F-type ATPases consist of two structural domains, F(1) containing the extramembraneous catalytic core and F(0) containing the membrane proton channel, linked together by a central stalk and a peripheral stalk. During catalysis, ATP synthesis in the catalytic domain of F(1) is coupled via a rotary mechanism of the central stalk subunits to proton translocation.</text>
</comment>
<keyword evidence="7 13" id="KW-0406">Ion transport</keyword>
<dbReference type="AlphaFoldDB" id="A0A5A7N7H9"/>
<dbReference type="EMBL" id="BKCN01000005">
    <property type="protein sequence ID" value="GER03714.1"/>
    <property type="molecule type" value="Genomic_DNA"/>
</dbReference>
<comment type="caution">
    <text evidence="16">The sequence shown here is derived from an EMBL/GenBank/DDBJ whole genome shotgun (WGS) entry which is preliminary data.</text>
</comment>
<keyword evidence="17" id="KW-1185">Reference proteome</keyword>
<keyword evidence="3 13" id="KW-0138">CF(0)</keyword>
<dbReference type="PANTHER" id="PTHR33445:SF1">
    <property type="entry name" value="ATP SYNTHASE SUBUNIT B"/>
    <property type="match status" value="1"/>
</dbReference>
<keyword evidence="8 13" id="KW-0472">Membrane</keyword>
<sequence>MMARDLQFFIMADFAADDLAAQGGQGGQGGHQEAVQQELVEVDAHQDGGLLQSAEFFVAAGFLIFVGLMLWLGVHKMIAKALDDRSDRIAGQIEEARQLREEAQADLAQRQRRQKEATAEAEAILNQAEEDSRLLMDDAVIAMDRMAGRREEMAAQKINQAKLDAIKSLRAEAAHIAVEAARRVMREQLAGKKGSTAMAQSIKSLEQ</sequence>
<keyword evidence="13" id="KW-1003">Cell membrane</keyword>
<evidence type="ECO:0000256" key="4">
    <source>
        <dbReference type="ARBA" id="ARBA00022692"/>
    </source>
</evidence>
<comment type="subcellular location">
    <subcellularLocation>
        <location evidence="13">Cell membrane</location>
        <topology evidence="13">Single-pass membrane protein</topology>
    </subcellularLocation>
    <subcellularLocation>
        <location evidence="12">Endomembrane system</location>
        <topology evidence="12">Single-pass membrane protein</topology>
    </subcellularLocation>
</comment>
<keyword evidence="15" id="KW-0175">Coiled coil</keyword>
<dbReference type="GO" id="GO:0005886">
    <property type="term" value="C:plasma membrane"/>
    <property type="evidence" value="ECO:0007669"/>
    <property type="project" value="UniProtKB-SubCell"/>
</dbReference>
<comment type="subunit">
    <text evidence="13">F-type ATPases have 2 components, F(1) - the catalytic core - and F(0) - the membrane proton channel. F(1) has five subunits: alpha(3), beta(3), gamma(1), delta(1), epsilon(1). F(0) has three main subunits: a(1), b(2) and c(10-14). The alpha and beta chains form an alternating ring which encloses part of the gamma chain. F(1) is attached to F(0) by a central stalk formed by the gamma and epsilon chains, while a peripheral stalk is formed by the delta and b chains.</text>
</comment>
<evidence type="ECO:0000256" key="8">
    <source>
        <dbReference type="ARBA" id="ARBA00023136"/>
    </source>
</evidence>
<evidence type="ECO:0000256" key="1">
    <source>
        <dbReference type="ARBA" id="ARBA00005513"/>
    </source>
</evidence>
<reference evidence="16 17" key="1">
    <citation type="submission" date="2019-09" db="EMBL/GenBank/DDBJ databases">
        <title>NBRP : Genome information of microbial organism related human and environment.</title>
        <authorList>
            <person name="Hattori M."/>
            <person name="Oshima K."/>
            <person name="Inaba H."/>
            <person name="Suda W."/>
            <person name="Sakamoto M."/>
            <person name="Iino T."/>
            <person name="Kitahara M."/>
            <person name="Oshida Y."/>
            <person name="Iida T."/>
            <person name="Kudo T."/>
            <person name="Itoh T."/>
            <person name="Ohkuma M."/>
        </authorList>
    </citation>
    <scope>NUCLEOTIDE SEQUENCE [LARGE SCALE GENOMIC DNA]</scope>
    <source>
        <strain evidence="16 17">Q-1</strain>
    </source>
</reference>
<feature type="coiled-coil region" evidence="15">
    <location>
        <begin position="82"/>
        <end position="131"/>
    </location>
</feature>